<keyword evidence="1" id="KW-0812">Transmembrane</keyword>
<dbReference type="EMBL" id="MU826861">
    <property type="protein sequence ID" value="KAJ7370601.1"/>
    <property type="molecule type" value="Genomic_DNA"/>
</dbReference>
<keyword evidence="1" id="KW-0472">Membrane</keyword>
<evidence type="ECO:0000256" key="1">
    <source>
        <dbReference type="SAM" id="Phobius"/>
    </source>
</evidence>
<dbReference type="Proteomes" id="UP001163046">
    <property type="component" value="Unassembled WGS sequence"/>
</dbReference>
<comment type="caution">
    <text evidence="2">The sequence shown here is derived from an EMBL/GenBank/DDBJ whole genome shotgun (WGS) entry which is preliminary data.</text>
</comment>
<evidence type="ECO:0000313" key="2">
    <source>
        <dbReference type="EMBL" id="KAJ7370601.1"/>
    </source>
</evidence>
<dbReference type="AlphaFoldDB" id="A0A9X0CPH2"/>
<gene>
    <name evidence="2" type="ORF">OS493_031337</name>
</gene>
<name>A0A9X0CPH2_9CNID</name>
<keyword evidence="1" id="KW-1133">Transmembrane helix</keyword>
<proteinExistence type="predicted"/>
<protein>
    <submittedName>
        <fullName evidence="2">Uncharacterized protein</fullName>
    </submittedName>
</protein>
<evidence type="ECO:0000313" key="3">
    <source>
        <dbReference type="Proteomes" id="UP001163046"/>
    </source>
</evidence>
<sequence length="102" mass="11218">MAGGVYFDEQQRIWVKTGLKAIGPAGNLLICESTHATFFAPSHDSIHTTVVGKSDVDYTAGIVGIVMGILAGILVIFLIIAIVWWRKHKTINTDLPTYDDRF</sequence>
<keyword evidence="3" id="KW-1185">Reference proteome</keyword>
<organism evidence="2 3">
    <name type="scientific">Desmophyllum pertusum</name>
    <dbReference type="NCBI Taxonomy" id="174260"/>
    <lineage>
        <taxon>Eukaryota</taxon>
        <taxon>Metazoa</taxon>
        <taxon>Cnidaria</taxon>
        <taxon>Anthozoa</taxon>
        <taxon>Hexacorallia</taxon>
        <taxon>Scleractinia</taxon>
        <taxon>Caryophylliina</taxon>
        <taxon>Caryophylliidae</taxon>
        <taxon>Desmophyllum</taxon>
    </lineage>
</organism>
<reference evidence="2" key="1">
    <citation type="submission" date="2023-01" db="EMBL/GenBank/DDBJ databases">
        <title>Genome assembly of the deep-sea coral Lophelia pertusa.</title>
        <authorList>
            <person name="Herrera S."/>
            <person name="Cordes E."/>
        </authorList>
    </citation>
    <scope>NUCLEOTIDE SEQUENCE</scope>
    <source>
        <strain evidence="2">USNM1676648</strain>
        <tissue evidence="2">Polyp</tissue>
    </source>
</reference>
<feature type="transmembrane region" description="Helical" evidence="1">
    <location>
        <begin position="58"/>
        <end position="85"/>
    </location>
</feature>
<accession>A0A9X0CPH2</accession>